<keyword evidence="6 13" id="KW-0479">Metal-binding</keyword>
<dbReference type="InterPro" id="IPR015798">
    <property type="entry name" value="Cu_amine_oxidase_C"/>
</dbReference>
<feature type="active site" description="Schiff-base intermediate with substrate; via topaquinone" evidence="11">
    <location>
        <position position="441"/>
    </location>
</feature>
<dbReference type="Proteomes" id="UP000237144">
    <property type="component" value="Unassembled WGS sequence"/>
</dbReference>
<comment type="cofactor">
    <cofactor evidence="13">
        <name>Cu cation</name>
        <dbReference type="ChEBI" id="CHEBI:23378"/>
    </cofactor>
    <text evidence="13">Contains 1 topaquinone per subunit.</text>
</comment>
<keyword evidence="17" id="KW-1185">Reference proteome</keyword>
<dbReference type="Gene3D" id="3.10.450.40">
    <property type="match status" value="2"/>
</dbReference>
<dbReference type="InterPro" id="IPR000269">
    <property type="entry name" value="Cu_amine_oxidase"/>
</dbReference>
<dbReference type="EMBL" id="PJQD01000009">
    <property type="protein sequence ID" value="POY75943.1"/>
    <property type="molecule type" value="Genomic_DNA"/>
</dbReference>
<keyword evidence="7 11" id="KW-0801">TPQ</keyword>
<dbReference type="PANTHER" id="PTHR10638:SF86">
    <property type="entry name" value="COPPER AMINE OXIDASE 1-RELATED"/>
    <property type="match status" value="1"/>
</dbReference>
<dbReference type="InterPro" id="IPR016182">
    <property type="entry name" value="Cu_amine_oxidase_N-reg"/>
</dbReference>
<name>A0A2S5BGR9_9BASI</name>
<dbReference type="InterPro" id="IPR036460">
    <property type="entry name" value="Cu_amine_oxidase_C_sf"/>
</dbReference>
<evidence type="ECO:0000256" key="6">
    <source>
        <dbReference type="ARBA" id="ARBA00022723"/>
    </source>
</evidence>
<dbReference type="Pfam" id="PF02728">
    <property type="entry name" value="Cu_amine_oxidN3"/>
    <property type="match status" value="1"/>
</dbReference>
<dbReference type="STRING" id="741276.A0A2S5BGR9"/>
<comment type="cofactor">
    <cofactor evidence="2">
        <name>Mn(2+)</name>
        <dbReference type="ChEBI" id="CHEBI:29035"/>
    </cofactor>
</comment>
<comment type="cofactor">
    <cofactor evidence="3">
        <name>Zn(2+)</name>
        <dbReference type="ChEBI" id="CHEBI:29105"/>
    </cofactor>
</comment>
<evidence type="ECO:0000256" key="4">
    <source>
        <dbReference type="ARBA" id="ARBA00007983"/>
    </source>
</evidence>
<comment type="caution">
    <text evidence="16">The sequence shown here is derived from an EMBL/GenBank/DDBJ whole genome shotgun (WGS) entry which is preliminary data.</text>
</comment>
<evidence type="ECO:0000256" key="2">
    <source>
        <dbReference type="ARBA" id="ARBA00001936"/>
    </source>
</evidence>
<evidence type="ECO:0000313" key="17">
    <source>
        <dbReference type="Proteomes" id="UP000237144"/>
    </source>
</evidence>
<dbReference type="Gene3D" id="2.70.98.20">
    <property type="entry name" value="Copper amine oxidase, catalytic domain"/>
    <property type="match status" value="1"/>
</dbReference>
<dbReference type="PANTHER" id="PTHR10638">
    <property type="entry name" value="COPPER AMINE OXIDASE"/>
    <property type="match status" value="1"/>
</dbReference>
<protein>
    <recommendedName>
        <fullName evidence="13">Amine oxidase</fullName>
        <ecNumber evidence="13">1.4.3.-</ecNumber>
    </recommendedName>
</protein>
<dbReference type="FunFam" id="2.70.98.20:FF:000006">
    <property type="entry name" value="Amine oxidase"/>
    <property type="match status" value="1"/>
</dbReference>
<dbReference type="PROSITE" id="PS01164">
    <property type="entry name" value="COPPER_AMINE_OXID_1"/>
    <property type="match status" value="1"/>
</dbReference>
<evidence type="ECO:0000256" key="1">
    <source>
        <dbReference type="ARBA" id="ARBA00001935"/>
    </source>
</evidence>
<proteinExistence type="inferred from homology"/>
<feature type="domain" description="Copper amine oxidase N3-terminal" evidence="15">
    <location>
        <begin position="135"/>
        <end position="222"/>
    </location>
</feature>
<sequence>MATAQNVDYAPPAYTSTRLDADVFHPHDPLSAREISLASACFRTEMLNRGVRSLKSCAVTLLEPPKAEVIAYLGLPTSPTDFTPNKTGVRPARRAEAHLIDVLTGDFYVAACTFPREGGRPTLEGVEKMPKGVQPAITMEELDEAEQVVRNDPEIIRLCAEVGVSKDQILADCWSIGYEHRFGTELRLQQAFLYARLGPDEHLYAHPLDLNAVVDSNNKKLSGTTEPHSVEGDSFVDAGRARIPPQMERMDYLPDLIKEERAKQGEEWDIRRDIKPLQVLQPEGVSFSMRGNEITWQNWKMHIGFNYREGIVLSTVQYFDRDEKRFRPIFYRTSFAEMVVPYGAPEWPHPRKFAFDVGEYGLGMMANSLELGCDCLGSIHYLDAEMSNHAGQPVTIKNCVCIHEEDDGLLWKHTDFRPGGRAQAVRSRKLIIQFIATVANYEYAFAWSFKQDGTCELGVKLTGILNTYTAAPGEKVDKFGTLVAPGVQAHHHQHLFCLRVDPMIDGVNNSVVESEVHAMAAPTGSKENWAGNGFYSVKKELKTTAEGARDANQDAGRMWTMVNPNKQHYSSGAPIGYKIMCKDTAPLLPHHDSLVGRRATFAKHTIWTTPYVDGQLFPAGKFPTQTRFAPEDSLEFWMEGERNITNTDVVTWLQFGTTHVPRPEDWPVMPYEECKIMFKPSGFFRANPALDVPAAADKHFVRALGGGNIPMSDAGKGCCGGTKL</sequence>
<gene>
    <name evidence="16" type="ORF">BMF94_1027</name>
</gene>
<evidence type="ECO:0000313" key="16">
    <source>
        <dbReference type="EMBL" id="POY75943.1"/>
    </source>
</evidence>
<evidence type="ECO:0000256" key="7">
    <source>
        <dbReference type="ARBA" id="ARBA00022772"/>
    </source>
</evidence>
<evidence type="ECO:0000256" key="10">
    <source>
        <dbReference type="ARBA" id="ARBA00023211"/>
    </source>
</evidence>
<dbReference type="GO" id="GO:0048038">
    <property type="term" value="F:quinone binding"/>
    <property type="evidence" value="ECO:0007669"/>
    <property type="project" value="InterPro"/>
</dbReference>
<reference evidence="16 17" key="1">
    <citation type="journal article" date="2018" name="Front. Microbiol.">
        <title>Prospects for Fungal Bioremediation of Acidic Radioactive Waste Sites: Characterization and Genome Sequence of Rhodotorula taiwanensis MD1149.</title>
        <authorList>
            <person name="Tkavc R."/>
            <person name="Matrosova V.Y."/>
            <person name="Grichenko O.E."/>
            <person name="Gostincar C."/>
            <person name="Volpe R.P."/>
            <person name="Klimenkova P."/>
            <person name="Gaidamakova E.K."/>
            <person name="Zhou C.E."/>
            <person name="Stewart B.J."/>
            <person name="Lyman M.G."/>
            <person name="Malfatti S.A."/>
            <person name="Rubinfeld B."/>
            <person name="Courtot M."/>
            <person name="Singh J."/>
            <person name="Dalgard C.L."/>
            <person name="Hamilton T."/>
            <person name="Frey K.G."/>
            <person name="Gunde-Cimerman N."/>
            <person name="Dugan L."/>
            <person name="Daly M.J."/>
        </authorList>
    </citation>
    <scope>NUCLEOTIDE SEQUENCE [LARGE SCALE GENOMIC DNA]</scope>
    <source>
        <strain evidence="16 17">MD1149</strain>
    </source>
</reference>
<evidence type="ECO:0000256" key="12">
    <source>
        <dbReference type="PIRSR" id="PIRSR600269-51"/>
    </source>
</evidence>
<evidence type="ECO:0000256" key="13">
    <source>
        <dbReference type="RuleBase" id="RU000672"/>
    </source>
</evidence>
<keyword evidence="10" id="KW-0464">Manganese</keyword>
<accession>A0A2S5BGR9</accession>
<comment type="cofactor">
    <cofactor evidence="1">
        <name>Cu cation</name>
        <dbReference type="ChEBI" id="CHEBI:23378"/>
    </cofactor>
</comment>
<comment type="PTM">
    <text evidence="12 13">Topaquinone (TPQ) is generated by copper-dependent autoxidation of a specific tyrosyl residue.</text>
</comment>
<comment type="subunit">
    <text evidence="5">Homodimer.</text>
</comment>
<comment type="similarity">
    <text evidence="4 13">Belongs to the copper/topaquinone oxidase family.</text>
</comment>
<dbReference type="OrthoDB" id="5379943at2759"/>
<evidence type="ECO:0000259" key="14">
    <source>
        <dbReference type="Pfam" id="PF01179"/>
    </source>
</evidence>
<evidence type="ECO:0000259" key="15">
    <source>
        <dbReference type="Pfam" id="PF02728"/>
    </source>
</evidence>
<dbReference type="GO" id="GO:0005507">
    <property type="term" value="F:copper ion binding"/>
    <property type="evidence" value="ECO:0007669"/>
    <property type="project" value="InterPro"/>
</dbReference>
<feature type="modified residue" description="2',4',5'-topaquinone" evidence="12">
    <location>
        <position position="441"/>
    </location>
</feature>
<dbReference type="AlphaFoldDB" id="A0A2S5BGR9"/>
<organism evidence="16 17">
    <name type="scientific">Rhodotorula taiwanensis</name>
    <dbReference type="NCBI Taxonomy" id="741276"/>
    <lineage>
        <taxon>Eukaryota</taxon>
        <taxon>Fungi</taxon>
        <taxon>Dikarya</taxon>
        <taxon>Basidiomycota</taxon>
        <taxon>Pucciniomycotina</taxon>
        <taxon>Microbotryomycetes</taxon>
        <taxon>Sporidiobolales</taxon>
        <taxon>Sporidiobolaceae</taxon>
        <taxon>Rhodotorula</taxon>
    </lineage>
</organism>
<dbReference type="SUPFAM" id="SSF54416">
    <property type="entry name" value="Amine oxidase N-terminal region"/>
    <property type="match status" value="2"/>
</dbReference>
<dbReference type="SUPFAM" id="SSF49998">
    <property type="entry name" value="Amine oxidase catalytic domain"/>
    <property type="match status" value="1"/>
</dbReference>
<dbReference type="GO" id="GO:0009308">
    <property type="term" value="P:amine metabolic process"/>
    <property type="evidence" value="ECO:0007669"/>
    <property type="project" value="UniProtKB-UniRule"/>
</dbReference>
<evidence type="ECO:0000256" key="3">
    <source>
        <dbReference type="ARBA" id="ARBA00001947"/>
    </source>
</evidence>
<evidence type="ECO:0000256" key="11">
    <source>
        <dbReference type="PIRSR" id="PIRSR600269-50"/>
    </source>
</evidence>
<keyword evidence="9 13" id="KW-0186">Copper</keyword>
<evidence type="ECO:0000256" key="5">
    <source>
        <dbReference type="ARBA" id="ARBA00011738"/>
    </source>
</evidence>
<dbReference type="InterPro" id="IPR015802">
    <property type="entry name" value="Cu_amine_oxidase_N3"/>
</dbReference>
<dbReference type="EC" id="1.4.3.-" evidence="13"/>
<feature type="domain" description="Copper amine oxidase catalytic" evidence="14">
    <location>
        <begin position="277"/>
        <end position="690"/>
    </location>
</feature>
<dbReference type="InterPro" id="IPR049948">
    <property type="entry name" value="Cu_Am_ox_TPQ-bd"/>
</dbReference>
<dbReference type="Pfam" id="PF01179">
    <property type="entry name" value="Cu_amine_oxid"/>
    <property type="match status" value="1"/>
</dbReference>
<feature type="active site" description="Proton acceptor" evidence="11">
    <location>
        <position position="356"/>
    </location>
</feature>
<dbReference type="GO" id="GO:0008131">
    <property type="term" value="F:primary methylamine oxidase activity"/>
    <property type="evidence" value="ECO:0007669"/>
    <property type="project" value="InterPro"/>
</dbReference>
<evidence type="ECO:0000256" key="9">
    <source>
        <dbReference type="ARBA" id="ARBA00023008"/>
    </source>
</evidence>
<evidence type="ECO:0000256" key="8">
    <source>
        <dbReference type="ARBA" id="ARBA00023002"/>
    </source>
</evidence>
<keyword evidence="8 13" id="KW-0560">Oxidoreductase</keyword>